<dbReference type="InterPro" id="IPR014001">
    <property type="entry name" value="Helicase_ATP-bd"/>
</dbReference>
<gene>
    <name evidence="4" type="ORF">UR38_C0013G0023</name>
</gene>
<accession>A0A0F9ZPN9</accession>
<dbReference type="SUPFAM" id="SSF52540">
    <property type="entry name" value="P-loop containing nucleoside triphosphate hydrolases"/>
    <property type="match status" value="2"/>
</dbReference>
<dbReference type="CDD" id="cd18793">
    <property type="entry name" value="SF2_C_SNF"/>
    <property type="match status" value="1"/>
</dbReference>
<dbReference type="PANTHER" id="PTHR45766:SF6">
    <property type="entry name" value="SWI_SNF-RELATED MATRIX-ASSOCIATED ACTIN-DEPENDENT REGULATOR OF CHROMATIN SUBFAMILY A-LIKE PROTEIN 1"/>
    <property type="match status" value="1"/>
</dbReference>
<dbReference type="PROSITE" id="PS51192">
    <property type="entry name" value="HELICASE_ATP_BIND_1"/>
    <property type="match status" value="1"/>
</dbReference>
<evidence type="ECO:0000313" key="5">
    <source>
        <dbReference type="Proteomes" id="UP000033995"/>
    </source>
</evidence>
<evidence type="ECO:0000259" key="3">
    <source>
        <dbReference type="PROSITE" id="PS51194"/>
    </source>
</evidence>
<comment type="caution">
    <text evidence="4">The sequence shown here is derived from an EMBL/GenBank/DDBJ whole genome shotgun (WGS) entry which is preliminary data.</text>
</comment>
<dbReference type="InterPro" id="IPR027417">
    <property type="entry name" value="P-loop_NTPase"/>
</dbReference>
<dbReference type="InterPro" id="IPR049730">
    <property type="entry name" value="SNF2/RAD54-like_C"/>
</dbReference>
<feature type="domain" description="Helicase C-terminal" evidence="3">
    <location>
        <begin position="713"/>
        <end position="876"/>
    </location>
</feature>
<dbReference type="Proteomes" id="UP000033995">
    <property type="component" value="Unassembled WGS sequence"/>
</dbReference>
<dbReference type="Gene3D" id="3.40.50.300">
    <property type="entry name" value="P-loop containing nucleotide triphosphate hydrolases"/>
    <property type="match status" value="1"/>
</dbReference>
<dbReference type="InterPro" id="IPR001650">
    <property type="entry name" value="Helicase_C-like"/>
</dbReference>
<dbReference type="EMBL" id="LBOZ01000013">
    <property type="protein sequence ID" value="KKP46238.1"/>
    <property type="molecule type" value="Genomic_DNA"/>
</dbReference>
<dbReference type="GO" id="GO:0005524">
    <property type="term" value="F:ATP binding"/>
    <property type="evidence" value="ECO:0007669"/>
    <property type="project" value="InterPro"/>
</dbReference>
<proteinExistence type="predicted"/>
<evidence type="ECO:0000256" key="1">
    <source>
        <dbReference type="ARBA" id="ARBA00022801"/>
    </source>
</evidence>
<sequence>MSSFITNGDSKDLKSRILQLISKSEELKFLVGFFYFSGIRELYKGLKLNPNIAIKVLVGLSVDQSNFGLIEFSENDQSSDEEKTYNFFESIKKSLNTESFDTKEFYEQVRFFIELIQKDKLIIRKTYSPNHAKLYLFSLEESQVGKKNLFITGSSNLTKAGLSTQNEFNVEIGDYGFEDAEKYFDELWSEAVKITEFGDTKTKLIEILEKETLVKDITPYEAFCLVLKTYLDSFEQKEIGDSLIKILERNGYIPYQYQLDAVKQGLAIVEDNNGVIVADVVGLGKTIVACSIAKLLKKRGVIICPPALIGDKNKNSGWKKYLEEFELYDWEVRSRGDMENILEYVNKVKDIEVVVIDEAHYFRNQDTKDYEILKNICRNKQVILLTATPFNNRPSDILSLLSLFITPKKSSITLESNLVDQFKGFKGMFDRLGYIKKYYNSIDIAKKTKALNFYKAMFGDEKVELKNITDRAKYLAKQIRNVIEPVTIRRNRLDLQNNPFYKNEVKELSKVSDPQEWFFELSDEQSEFYSEIIESYFGDKDAGGRFKGAIYKPFEYEAKVKKEMSQEENRQFQQQRNLFDFMRRLLVKRFESSFGSFEQSIKNFKRVTERILEFIEKTGGGNLLEGKYILDRTILERIYEWDIDEIEKHLLDYQEILNKGEKPKNYRIYEISKFEFKEQFISDIKSDLQLYDEILIKLSKLDLVSNDPKTACLIKNLDLEFAKKPKPSEPKRKIIIFTEYVDTVLYLEKALAKHYDKKMLVIANDLSNSKILEINKNFDASYLEQENEFEILLSSDKISEGFNLNRAGMVINYDIPWNPVRVIQRLGRINRISKRVFNELYIVNFFPTEKGAQLVQSREIAANKMFLIHSALGEDSKIFDIDEEPTPAGLFNRVQQNPEANEGESFYTKALNEYEKIKKSDPQLIESLNKYPPRVKVAKSYKENEVLVFFKKGKLYVTVAQTGLDKIEPYQSSFEDVFEKVVCGRDEKPLNWNTDQFWLVYQTIQNFRDFRLGQVNEQSLEQKALVKIETLLKSTITELIPHKDFLRTLKEDILDFGTLPDYTLRRISNFEENSITDMSDLYKELGSDYLVKEKVRQKDQTKEIVIAIENKKHE</sequence>
<organism evidence="4 5">
    <name type="scientific">Candidatus Woesebacteria bacterium GW2011_GWA2_33_28</name>
    <dbReference type="NCBI Taxonomy" id="1618561"/>
    <lineage>
        <taxon>Bacteria</taxon>
        <taxon>Candidatus Woeseibacteriota</taxon>
    </lineage>
</organism>
<reference evidence="4 5" key="1">
    <citation type="journal article" date="2015" name="Nature">
        <title>rRNA introns, odd ribosomes, and small enigmatic genomes across a large radiation of phyla.</title>
        <authorList>
            <person name="Brown C.T."/>
            <person name="Hug L.A."/>
            <person name="Thomas B.C."/>
            <person name="Sharon I."/>
            <person name="Castelle C.J."/>
            <person name="Singh A."/>
            <person name="Wilkins M.J."/>
            <person name="Williams K.H."/>
            <person name="Banfield J.F."/>
        </authorList>
    </citation>
    <scope>NUCLEOTIDE SEQUENCE [LARGE SCALE GENOMIC DNA]</scope>
</reference>
<dbReference type="InterPro" id="IPR000330">
    <property type="entry name" value="SNF2_N"/>
</dbReference>
<dbReference type="GO" id="GO:0016787">
    <property type="term" value="F:hydrolase activity"/>
    <property type="evidence" value="ECO:0007669"/>
    <property type="project" value="UniProtKB-KW"/>
</dbReference>
<name>A0A0F9ZPN9_9BACT</name>
<evidence type="ECO:0008006" key="6">
    <source>
        <dbReference type="Google" id="ProtNLM"/>
    </source>
</evidence>
<dbReference type="PROSITE" id="PS51194">
    <property type="entry name" value="HELICASE_CTER"/>
    <property type="match status" value="1"/>
</dbReference>
<dbReference type="SMART" id="SM00490">
    <property type="entry name" value="HELICc"/>
    <property type="match status" value="1"/>
</dbReference>
<dbReference type="PATRIC" id="fig|1618561.3.peg.1015"/>
<evidence type="ECO:0000259" key="2">
    <source>
        <dbReference type="PROSITE" id="PS51192"/>
    </source>
</evidence>
<dbReference type="AlphaFoldDB" id="A0A0F9ZPN9"/>
<dbReference type="Pfam" id="PF00176">
    <property type="entry name" value="SNF2-rel_dom"/>
    <property type="match status" value="1"/>
</dbReference>
<protein>
    <recommendedName>
        <fullName evidence="6">Helicase domain protein</fullName>
    </recommendedName>
</protein>
<dbReference type="Pfam" id="PF00271">
    <property type="entry name" value="Helicase_C"/>
    <property type="match status" value="1"/>
</dbReference>
<feature type="domain" description="Helicase ATP-binding" evidence="2">
    <location>
        <begin position="266"/>
        <end position="407"/>
    </location>
</feature>
<dbReference type="CDD" id="cd09178">
    <property type="entry name" value="PLDc_N_Snf2_like"/>
    <property type="match status" value="1"/>
</dbReference>
<keyword evidence="1" id="KW-0378">Hydrolase</keyword>
<dbReference type="SMART" id="SM00487">
    <property type="entry name" value="DEXDc"/>
    <property type="match status" value="1"/>
</dbReference>
<dbReference type="Gene3D" id="3.30.870.10">
    <property type="entry name" value="Endonuclease Chain A"/>
    <property type="match status" value="1"/>
</dbReference>
<dbReference type="Gene3D" id="3.40.50.10810">
    <property type="entry name" value="Tandem AAA-ATPase domain"/>
    <property type="match status" value="1"/>
</dbReference>
<dbReference type="InterPro" id="IPR038718">
    <property type="entry name" value="SNF2-like_sf"/>
</dbReference>
<evidence type="ECO:0000313" key="4">
    <source>
        <dbReference type="EMBL" id="KKP46238.1"/>
    </source>
</evidence>
<dbReference type="PANTHER" id="PTHR45766">
    <property type="entry name" value="DNA ANNEALING HELICASE AND ENDONUCLEASE ZRANB3 FAMILY MEMBER"/>
    <property type="match status" value="1"/>
</dbReference>